<keyword evidence="3" id="KW-0238">DNA-binding</keyword>
<sequence>MDSAGVTAFEMEYGHWVEGQTSHICELRNALSTPIGDLELRMLVESGMNQYFELFSMKAAAAKADVFYVMYGLWKTSAERFFMWIGGSRPSELLKVLKPHLLPMAEQQVLEVCNLQQSFQQAEEALSQGIDKLQQTLAETVGAGQLIDGSGMPHIRIALENLEALLTFVDQADHIRLETLRQMFRILTVRQAARGLLALGEYFERLRALSSLWATRPREPA</sequence>
<evidence type="ECO:0000256" key="5">
    <source>
        <dbReference type="ARBA" id="ARBA00023163"/>
    </source>
</evidence>
<dbReference type="GO" id="GO:0005634">
    <property type="term" value="C:nucleus"/>
    <property type="evidence" value="ECO:0007669"/>
    <property type="project" value="UniProtKB-SubCell"/>
</dbReference>
<dbReference type="GO" id="GO:0043565">
    <property type="term" value="F:sequence-specific DNA binding"/>
    <property type="evidence" value="ECO:0007669"/>
    <property type="project" value="InterPro"/>
</dbReference>
<proteinExistence type="predicted"/>
<feature type="domain" description="DOG1" evidence="7">
    <location>
        <begin position="6"/>
        <end position="216"/>
    </location>
</feature>
<keyword evidence="6" id="KW-0539">Nucleus</keyword>
<reference evidence="8 9" key="1">
    <citation type="journal article" date="2019" name="Plant Biotechnol. J.">
        <title>The red bayberry genome and genetic basis of sex determination.</title>
        <authorList>
            <person name="Jia H.M."/>
            <person name="Jia H.J."/>
            <person name="Cai Q.L."/>
            <person name="Wang Y."/>
            <person name="Zhao H.B."/>
            <person name="Yang W.F."/>
            <person name="Wang G.Y."/>
            <person name="Li Y.H."/>
            <person name="Zhan D.L."/>
            <person name="Shen Y.T."/>
            <person name="Niu Q.F."/>
            <person name="Chang L."/>
            <person name="Qiu J."/>
            <person name="Zhao L."/>
            <person name="Xie H.B."/>
            <person name="Fu W.Y."/>
            <person name="Jin J."/>
            <person name="Li X.W."/>
            <person name="Jiao Y."/>
            <person name="Zhou C.C."/>
            <person name="Tu T."/>
            <person name="Chai C.Y."/>
            <person name="Gao J.L."/>
            <person name="Fan L.J."/>
            <person name="van de Weg E."/>
            <person name="Wang J.Y."/>
            <person name="Gao Z.S."/>
        </authorList>
    </citation>
    <scope>NUCLEOTIDE SEQUENCE [LARGE SCALE GENOMIC DNA]</scope>
    <source>
        <tissue evidence="8">Leaves</tissue>
    </source>
</reference>
<dbReference type="PANTHER" id="PTHR45693">
    <property type="entry name" value="TRANSCRIPTION FACTOR TGA9"/>
    <property type="match status" value="1"/>
</dbReference>
<evidence type="ECO:0000256" key="6">
    <source>
        <dbReference type="ARBA" id="ARBA00023242"/>
    </source>
</evidence>
<name>A0A6A1UIK0_9ROSI</name>
<dbReference type="Pfam" id="PF14144">
    <property type="entry name" value="DOG1"/>
    <property type="match status" value="1"/>
</dbReference>
<keyword evidence="9" id="KW-1185">Reference proteome</keyword>
<evidence type="ECO:0000313" key="9">
    <source>
        <dbReference type="Proteomes" id="UP000516437"/>
    </source>
</evidence>
<evidence type="ECO:0000313" key="8">
    <source>
        <dbReference type="EMBL" id="KAB1199973.1"/>
    </source>
</evidence>
<evidence type="ECO:0000256" key="4">
    <source>
        <dbReference type="ARBA" id="ARBA00023159"/>
    </source>
</evidence>
<evidence type="ECO:0000259" key="7">
    <source>
        <dbReference type="PROSITE" id="PS51806"/>
    </source>
</evidence>
<dbReference type="PROSITE" id="PS51806">
    <property type="entry name" value="DOG1"/>
    <property type="match status" value="1"/>
</dbReference>
<dbReference type="OrthoDB" id="2015618at2759"/>
<comment type="caution">
    <text evidence="8">The sequence shown here is derived from an EMBL/GenBank/DDBJ whole genome shotgun (WGS) entry which is preliminary data.</text>
</comment>
<dbReference type="AlphaFoldDB" id="A0A6A1UIK0"/>
<dbReference type="GO" id="GO:0006351">
    <property type="term" value="P:DNA-templated transcription"/>
    <property type="evidence" value="ECO:0007669"/>
    <property type="project" value="InterPro"/>
</dbReference>
<evidence type="ECO:0000256" key="3">
    <source>
        <dbReference type="ARBA" id="ARBA00023125"/>
    </source>
</evidence>
<dbReference type="InterPro" id="IPR025422">
    <property type="entry name" value="TGA_domain"/>
</dbReference>
<comment type="subcellular location">
    <subcellularLocation>
        <location evidence="1">Nucleus</location>
    </subcellularLocation>
</comment>
<gene>
    <name evidence="8" type="ORF">CJ030_MR0G008891</name>
</gene>
<dbReference type="Proteomes" id="UP000516437">
    <property type="component" value="Unassembled WGS sequence"/>
</dbReference>
<evidence type="ECO:0000256" key="2">
    <source>
        <dbReference type="ARBA" id="ARBA00023015"/>
    </source>
</evidence>
<keyword evidence="5" id="KW-0804">Transcription</keyword>
<protein>
    <submittedName>
        <fullName evidence="8">Transcription factor TGA4</fullName>
    </submittedName>
</protein>
<evidence type="ECO:0000256" key="1">
    <source>
        <dbReference type="ARBA" id="ARBA00004123"/>
    </source>
</evidence>
<keyword evidence="2" id="KW-0805">Transcription regulation</keyword>
<dbReference type="EMBL" id="RXIC02000331">
    <property type="protein sequence ID" value="KAB1199973.1"/>
    <property type="molecule type" value="Genomic_DNA"/>
</dbReference>
<keyword evidence="4" id="KW-0010">Activator</keyword>
<accession>A0A6A1UIK0</accession>
<organism evidence="8 9">
    <name type="scientific">Morella rubra</name>
    <name type="common">Chinese bayberry</name>
    <dbReference type="NCBI Taxonomy" id="262757"/>
    <lineage>
        <taxon>Eukaryota</taxon>
        <taxon>Viridiplantae</taxon>
        <taxon>Streptophyta</taxon>
        <taxon>Embryophyta</taxon>
        <taxon>Tracheophyta</taxon>
        <taxon>Spermatophyta</taxon>
        <taxon>Magnoliopsida</taxon>
        <taxon>eudicotyledons</taxon>
        <taxon>Gunneridae</taxon>
        <taxon>Pentapetalae</taxon>
        <taxon>rosids</taxon>
        <taxon>fabids</taxon>
        <taxon>Fagales</taxon>
        <taxon>Myricaceae</taxon>
        <taxon>Morella</taxon>
    </lineage>
</organism>
<dbReference type="PANTHER" id="PTHR45693:SF36">
    <property type="entry name" value="TRANSCRIPTION FACTOR TGA4"/>
    <property type="match status" value="1"/>
</dbReference>